<keyword evidence="2" id="KW-0560">Oxidoreductase</keyword>
<dbReference type="NCBIfam" id="NF006061">
    <property type="entry name" value="PRK08207.1-4"/>
    <property type="match status" value="1"/>
</dbReference>
<proteinExistence type="predicted"/>
<dbReference type="InterPro" id="IPR006638">
    <property type="entry name" value="Elp3/MiaA/NifB-like_rSAM"/>
</dbReference>
<dbReference type="SFLD" id="SFLDG01082">
    <property type="entry name" value="B12-binding_domain_containing"/>
    <property type="match status" value="1"/>
</dbReference>
<dbReference type="SFLD" id="SFLDS00029">
    <property type="entry name" value="Radical_SAM"/>
    <property type="match status" value="1"/>
</dbReference>
<keyword evidence="3" id="KW-1185">Reference proteome</keyword>
<dbReference type="PANTHER" id="PTHR13932">
    <property type="entry name" value="COPROPORPHYRINIGEN III OXIDASE"/>
    <property type="match status" value="1"/>
</dbReference>
<dbReference type="InterPro" id="IPR034505">
    <property type="entry name" value="Coproporphyrinogen-III_oxidase"/>
</dbReference>
<feature type="domain" description="Radical SAM core" evidence="1">
    <location>
        <begin position="204"/>
        <end position="444"/>
    </location>
</feature>
<evidence type="ECO:0000313" key="2">
    <source>
        <dbReference type="EMBL" id="ASB90279.1"/>
    </source>
</evidence>
<evidence type="ECO:0000313" key="3">
    <source>
        <dbReference type="Proteomes" id="UP000196877"/>
    </source>
</evidence>
<organism evidence="2 3">
    <name type="scientific">Bacillus sonorensis</name>
    <dbReference type="NCBI Taxonomy" id="119858"/>
    <lineage>
        <taxon>Bacteria</taxon>
        <taxon>Bacillati</taxon>
        <taxon>Bacillota</taxon>
        <taxon>Bacilli</taxon>
        <taxon>Bacillales</taxon>
        <taxon>Bacillaceae</taxon>
        <taxon>Bacillus</taxon>
    </lineage>
</organism>
<dbReference type="SMART" id="SM00729">
    <property type="entry name" value="Elp3"/>
    <property type="match status" value="1"/>
</dbReference>
<sequence>MIFFAPVFMESGFIRYCRIDFGGLFLYTKESFETKKVMILRIHIEGIQDERFLRPLENIANLFFEECELTFAEEGESDLAITLAYERDDAAVRASGAITGADITAEYTKSLEPQSTEKEAFKQVKNTVSYVFLSVLQKHTGIIQKWGILTGVRPTKLLHKKLQSGMSKEAAHAELKRDYLIHDEKIELMQNIIDRQLKAVPDLYDLGREVSIYIGIPFCPTKCAYCTFPAYAIKGQAGRVGSFLWGLHYEMQKIGEWLKEHGVKITTVYFGGGTPTSITAEEMDLLYEEMYRSFPDVKNIREVTVEAGRPDTITEEKLAVLKKWNIDRISINPQSYTNETLKAIGRHHTVEETIEKYRLSRKHGMSNINMDLIIGLPGEGVKEFRHSLQETEKLMPESLTVHTLSFKRASEMTRNKHKYKVADREEIVAMMDDAVSWTKQHGYHPYYLYRQKNILGNLENIGYSLPGQESIYNIMIMEEKQTIIGIGCGAASKFVDPNTGKITHFANPKDPKSYNDRFEHYTEEKLRYLSELFGQDAASSSHKA</sequence>
<dbReference type="InterPro" id="IPR058240">
    <property type="entry name" value="rSAM_sf"/>
</dbReference>
<dbReference type="InterPro" id="IPR023404">
    <property type="entry name" value="rSAM_horseshoe"/>
</dbReference>
<dbReference type="SFLD" id="SFLDG01065">
    <property type="entry name" value="anaerobic_coproporphyrinogen-I"/>
    <property type="match status" value="1"/>
</dbReference>
<dbReference type="Gene3D" id="3.80.30.20">
    <property type="entry name" value="tm_1862 like domain"/>
    <property type="match status" value="1"/>
</dbReference>
<accession>A0ABM6LLP9</accession>
<dbReference type="PANTHER" id="PTHR13932:SF1">
    <property type="entry name" value="OXYGEN-INDEPENDENT COPROPORPHYRINOGEN-III OXIDASE-LIKE PROTEIN HEMZ"/>
    <property type="match status" value="1"/>
</dbReference>
<evidence type="ECO:0000259" key="1">
    <source>
        <dbReference type="PROSITE" id="PS51918"/>
    </source>
</evidence>
<dbReference type="Pfam" id="PF04055">
    <property type="entry name" value="Radical_SAM"/>
    <property type="match status" value="1"/>
</dbReference>
<dbReference type="EMBL" id="CP021920">
    <property type="protein sequence ID" value="ASB90279.1"/>
    <property type="molecule type" value="Genomic_DNA"/>
</dbReference>
<dbReference type="InterPro" id="IPR023995">
    <property type="entry name" value="HemZ"/>
</dbReference>
<reference evidence="2 3" key="1">
    <citation type="submission" date="2017-06" db="EMBL/GenBank/DDBJ databases">
        <title>Genome sequence of Bacillus sonorensis strain SRCM101395.</title>
        <authorList>
            <person name="Cho S.H."/>
        </authorList>
    </citation>
    <scope>NUCLEOTIDE SEQUENCE [LARGE SCALE GENOMIC DNA]</scope>
    <source>
        <strain evidence="2 3">SRCM101395</strain>
    </source>
</reference>
<dbReference type="SUPFAM" id="SSF102114">
    <property type="entry name" value="Radical SAM enzymes"/>
    <property type="match status" value="1"/>
</dbReference>
<dbReference type="CDD" id="cd01335">
    <property type="entry name" value="Radical_SAM"/>
    <property type="match status" value="1"/>
</dbReference>
<dbReference type="EC" id="1.3.98.3" evidence="2"/>
<protein>
    <submittedName>
        <fullName evidence="2">Coproporphyrinogen dehydrogenase</fullName>
        <ecNumber evidence="2">1.3.98.3</ecNumber>
    </submittedName>
</protein>
<dbReference type="NCBIfam" id="TIGR03994">
    <property type="entry name" value="rSAM_HemZ"/>
    <property type="match status" value="1"/>
</dbReference>
<dbReference type="InterPro" id="IPR007197">
    <property type="entry name" value="rSAM"/>
</dbReference>
<dbReference type="Proteomes" id="UP000196877">
    <property type="component" value="Chromosome"/>
</dbReference>
<name>A0ABM6LLP9_9BACI</name>
<dbReference type="GO" id="GO:0051989">
    <property type="term" value="F:coproporphyrinogen dehydrogenase activity"/>
    <property type="evidence" value="ECO:0007669"/>
    <property type="project" value="UniProtKB-EC"/>
</dbReference>
<gene>
    <name evidence="2" type="ORF">S101395_03773</name>
</gene>
<dbReference type="PROSITE" id="PS51918">
    <property type="entry name" value="RADICAL_SAM"/>
    <property type="match status" value="1"/>
</dbReference>
<dbReference type="SFLD" id="SFLDF00310">
    <property type="entry name" value="oxygen-independent_coproporphy"/>
    <property type="match status" value="1"/>
</dbReference>